<evidence type="ECO:0000256" key="1">
    <source>
        <dbReference type="ARBA" id="ARBA00004141"/>
    </source>
</evidence>
<evidence type="ECO:0000256" key="6">
    <source>
        <dbReference type="SAM" id="Phobius"/>
    </source>
</evidence>
<dbReference type="AlphaFoldDB" id="A0A179IJR9"/>
<evidence type="ECO:0000256" key="5">
    <source>
        <dbReference type="SAM" id="MobiDB-lite"/>
    </source>
</evidence>
<comment type="subcellular location">
    <subcellularLocation>
        <location evidence="1">Membrane</location>
        <topology evidence="1">Multi-pass membrane protein</topology>
    </subcellularLocation>
</comment>
<feature type="transmembrane region" description="Helical" evidence="6">
    <location>
        <begin position="160"/>
        <end position="186"/>
    </location>
</feature>
<dbReference type="InterPro" id="IPR011701">
    <property type="entry name" value="MFS"/>
</dbReference>
<feature type="transmembrane region" description="Helical" evidence="6">
    <location>
        <begin position="198"/>
        <end position="221"/>
    </location>
</feature>
<evidence type="ECO:0000256" key="2">
    <source>
        <dbReference type="ARBA" id="ARBA00022692"/>
    </source>
</evidence>
<feature type="transmembrane region" description="Helical" evidence="6">
    <location>
        <begin position="471"/>
        <end position="492"/>
    </location>
</feature>
<evidence type="ECO:0000256" key="4">
    <source>
        <dbReference type="ARBA" id="ARBA00023136"/>
    </source>
</evidence>
<reference evidence="7 8" key="1">
    <citation type="submission" date="2016-03" db="EMBL/GenBank/DDBJ databases">
        <title>Fine-scale spatial genetic structure of a fungal parasite of coffee scale insects.</title>
        <authorList>
            <person name="Jackson D."/>
            <person name="Zemenick K.A."/>
            <person name="Malloure B."/>
            <person name="Quandt C.A."/>
            <person name="James T.Y."/>
        </authorList>
    </citation>
    <scope>NUCLEOTIDE SEQUENCE [LARGE SCALE GENOMIC DNA]</scope>
    <source>
        <strain evidence="7 8">UM487</strain>
    </source>
</reference>
<dbReference type="Pfam" id="PF07690">
    <property type="entry name" value="MFS_1"/>
    <property type="match status" value="1"/>
</dbReference>
<feature type="transmembrane region" description="Helical" evidence="6">
    <location>
        <begin position="402"/>
        <end position="422"/>
    </location>
</feature>
<dbReference type="PANTHER" id="PTHR23507">
    <property type="entry name" value="ZGC:174356"/>
    <property type="match status" value="1"/>
</dbReference>
<proteinExistence type="predicted"/>
<sequence length="493" mass="53764">MESTPLLGNGPSSEVAPGRATRRDQFKQHFDKWRTFYICVLFLIVTDVPSFMGEGPMLRMLELGACREYYTVHDPDLIDSHGNVPERLCKLPEIQSRVARVRSLMAFLEAVPGLLLAVPYGIVADTYGRGLVVGLCLAGFLIRDTWIFTCLYFYKVFSLNAVYLAPMTAILGGGSTVTGPMLFAIIAASTARESRAHAFFMIQVCLLALESISPPLGSLLMETVGPYYAWLAGIPLGLLGFSCLSFLPRNKISSIPDCEPCAPEDAEHSASSTTLYVRTKEKVAALAYKVRQDIPKLFHSKSLFIGLLAMFTAKMARPIKDLLSQFMTAKFEWPISQANLLISLHAAAQLPWFIVVLPTANSWLLRWKEDAVKANHVLATVLVSCLTLGAIVMGLAPTPVTFITAVIVYTGGSGFSVAMRSLLTALVTDDQLSLLFTTIAVFEASALLTAAPLLQMLFAEGLQYGGLMMSLPFFTVAVFYGCATLALSLCTFK</sequence>
<dbReference type="EMBL" id="LUKN01000446">
    <property type="protein sequence ID" value="OAR02917.1"/>
    <property type="molecule type" value="Genomic_DNA"/>
</dbReference>
<protein>
    <recommendedName>
        <fullName evidence="9">Major facilitator superfamily (MFS) profile domain-containing protein</fullName>
    </recommendedName>
</protein>
<evidence type="ECO:0000256" key="3">
    <source>
        <dbReference type="ARBA" id="ARBA00022989"/>
    </source>
</evidence>
<feature type="transmembrane region" description="Helical" evidence="6">
    <location>
        <begin position="302"/>
        <end position="320"/>
    </location>
</feature>
<feature type="transmembrane region" description="Helical" evidence="6">
    <location>
        <begin position="104"/>
        <end position="123"/>
    </location>
</feature>
<dbReference type="SUPFAM" id="SSF103473">
    <property type="entry name" value="MFS general substrate transporter"/>
    <property type="match status" value="1"/>
</dbReference>
<dbReference type="GO" id="GO:0016020">
    <property type="term" value="C:membrane"/>
    <property type="evidence" value="ECO:0007669"/>
    <property type="project" value="UniProtKB-SubCell"/>
</dbReference>
<keyword evidence="8" id="KW-1185">Reference proteome</keyword>
<dbReference type="OrthoDB" id="4867459at2759"/>
<feature type="transmembrane region" description="Helical" evidence="6">
    <location>
        <begin position="377"/>
        <end position="396"/>
    </location>
</feature>
<dbReference type="Proteomes" id="UP000243081">
    <property type="component" value="Unassembled WGS sequence"/>
</dbReference>
<feature type="transmembrane region" description="Helical" evidence="6">
    <location>
        <begin position="340"/>
        <end position="365"/>
    </location>
</feature>
<dbReference type="PANTHER" id="PTHR23507:SF1">
    <property type="entry name" value="FI18259P1-RELATED"/>
    <property type="match status" value="1"/>
</dbReference>
<dbReference type="GO" id="GO:0022857">
    <property type="term" value="F:transmembrane transporter activity"/>
    <property type="evidence" value="ECO:0007669"/>
    <property type="project" value="InterPro"/>
</dbReference>
<feature type="region of interest" description="Disordered" evidence="5">
    <location>
        <begin position="1"/>
        <end position="20"/>
    </location>
</feature>
<gene>
    <name evidence="7" type="ORF">LLEC1_04255</name>
</gene>
<evidence type="ECO:0008006" key="9">
    <source>
        <dbReference type="Google" id="ProtNLM"/>
    </source>
</evidence>
<accession>A0A179IJR9</accession>
<dbReference type="InterPro" id="IPR036259">
    <property type="entry name" value="MFS_trans_sf"/>
</dbReference>
<comment type="caution">
    <text evidence="7">The sequence shown here is derived from an EMBL/GenBank/DDBJ whole genome shotgun (WGS) entry which is preliminary data.</text>
</comment>
<dbReference type="Gene3D" id="1.20.1250.20">
    <property type="entry name" value="MFS general substrate transporter like domains"/>
    <property type="match status" value="1"/>
</dbReference>
<feature type="transmembrane region" description="Helical" evidence="6">
    <location>
        <begin position="35"/>
        <end position="52"/>
    </location>
</feature>
<feature type="transmembrane region" description="Helical" evidence="6">
    <location>
        <begin position="130"/>
        <end position="154"/>
    </location>
</feature>
<dbReference type="OMA" id="DCEPCAP"/>
<keyword evidence="3 6" id="KW-1133">Transmembrane helix</keyword>
<evidence type="ECO:0000313" key="7">
    <source>
        <dbReference type="EMBL" id="OAR02917.1"/>
    </source>
</evidence>
<name>A0A179IJR9_CORDF</name>
<organism evidence="7 8">
    <name type="scientific">Cordyceps confragosa</name>
    <name type="common">Lecanicillium lecanii</name>
    <dbReference type="NCBI Taxonomy" id="2714763"/>
    <lineage>
        <taxon>Eukaryota</taxon>
        <taxon>Fungi</taxon>
        <taxon>Dikarya</taxon>
        <taxon>Ascomycota</taxon>
        <taxon>Pezizomycotina</taxon>
        <taxon>Sordariomycetes</taxon>
        <taxon>Hypocreomycetidae</taxon>
        <taxon>Hypocreales</taxon>
        <taxon>Cordycipitaceae</taxon>
        <taxon>Akanthomyces</taxon>
    </lineage>
</organism>
<keyword evidence="2 6" id="KW-0812">Transmembrane</keyword>
<feature type="transmembrane region" description="Helical" evidence="6">
    <location>
        <begin position="434"/>
        <end position="459"/>
    </location>
</feature>
<keyword evidence="4 6" id="KW-0472">Membrane</keyword>
<feature type="transmembrane region" description="Helical" evidence="6">
    <location>
        <begin position="227"/>
        <end position="247"/>
    </location>
</feature>
<evidence type="ECO:0000313" key="8">
    <source>
        <dbReference type="Proteomes" id="UP000243081"/>
    </source>
</evidence>